<dbReference type="SUPFAM" id="SSF53850">
    <property type="entry name" value="Periplasmic binding protein-like II"/>
    <property type="match status" value="1"/>
</dbReference>
<evidence type="ECO:0000313" key="8">
    <source>
        <dbReference type="EMBL" id="QIH24108.1"/>
    </source>
</evidence>
<accession>A0A6G7B9M0</accession>
<name>A0A6G7B9M0_9LACO</name>
<keyword evidence="7" id="KW-0812">Transmembrane</keyword>
<dbReference type="GeneID" id="93221782"/>
<evidence type="ECO:0000256" key="2">
    <source>
        <dbReference type="ARBA" id="ARBA00022729"/>
    </source>
</evidence>
<evidence type="ECO:0000256" key="1">
    <source>
        <dbReference type="ARBA" id="ARBA00004635"/>
    </source>
</evidence>
<feature type="transmembrane region" description="Helical" evidence="7">
    <location>
        <begin position="7"/>
        <end position="24"/>
    </location>
</feature>
<dbReference type="GO" id="GO:0016020">
    <property type="term" value="C:membrane"/>
    <property type="evidence" value="ECO:0007669"/>
    <property type="project" value="UniProtKB-SubCell"/>
</dbReference>
<keyword evidence="4" id="KW-0564">Palmitate</keyword>
<protein>
    <recommendedName>
        <fullName evidence="6">Lipoprotein</fullName>
    </recommendedName>
</protein>
<dbReference type="Pfam" id="PF03180">
    <property type="entry name" value="Lipoprotein_9"/>
    <property type="match status" value="1"/>
</dbReference>
<dbReference type="Gene3D" id="3.40.190.10">
    <property type="entry name" value="Periplasmic binding protein-like II"/>
    <property type="match status" value="2"/>
</dbReference>
<evidence type="ECO:0000256" key="6">
    <source>
        <dbReference type="PIRNR" id="PIRNR002854"/>
    </source>
</evidence>
<keyword evidence="3 7" id="KW-0472">Membrane</keyword>
<evidence type="ECO:0000313" key="9">
    <source>
        <dbReference type="Proteomes" id="UP000501676"/>
    </source>
</evidence>
<dbReference type="PIRSF" id="PIRSF002854">
    <property type="entry name" value="MetQ"/>
    <property type="match status" value="1"/>
</dbReference>
<keyword evidence="2" id="KW-0732">Signal</keyword>
<dbReference type="Proteomes" id="UP000501676">
    <property type="component" value="Chromosome"/>
</dbReference>
<dbReference type="RefSeq" id="WP_006729599.1">
    <property type="nucleotide sequence ID" value="NZ_CABKQA010000001.1"/>
</dbReference>
<keyword evidence="5 6" id="KW-0449">Lipoprotein</keyword>
<keyword evidence="7" id="KW-1133">Transmembrane helix</keyword>
<dbReference type="PANTHER" id="PTHR30429">
    <property type="entry name" value="D-METHIONINE-BINDING LIPOPROTEIN METQ"/>
    <property type="match status" value="1"/>
</dbReference>
<dbReference type="InterPro" id="IPR004872">
    <property type="entry name" value="Lipoprotein_NlpA"/>
</dbReference>
<dbReference type="PANTHER" id="PTHR30429:SF0">
    <property type="entry name" value="METHIONINE-BINDING LIPOPROTEIN METQ"/>
    <property type="match status" value="1"/>
</dbReference>
<evidence type="ECO:0000256" key="5">
    <source>
        <dbReference type="ARBA" id="ARBA00023288"/>
    </source>
</evidence>
<evidence type="ECO:0000256" key="4">
    <source>
        <dbReference type="ARBA" id="ARBA00023139"/>
    </source>
</evidence>
<dbReference type="EMBL" id="CP049228">
    <property type="protein sequence ID" value="QIH24108.1"/>
    <property type="molecule type" value="Genomic_DNA"/>
</dbReference>
<comment type="similarity">
    <text evidence="6">Belongs to the nlpA lipoprotein family.</text>
</comment>
<gene>
    <name evidence="8" type="ORF">G6Z83_05395</name>
</gene>
<comment type="subcellular location">
    <subcellularLocation>
        <location evidence="1">Membrane</location>
        <topology evidence="1">Lipid-anchor</topology>
    </subcellularLocation>
</comment>
<evidence type="ECO:0000256" key="3">
    <source>
        <dbReference type="ARBA" id="ARBA00023136"/>
    </source>
</evidence>
<reference evidence="8 9" key="1">
    <citation type="submission" date="2020-02" db="EMBL/GenBank/DDBJ databases">
        <title>Complete genome sequences of six Lactobacillus iners strains isolated from the human vagina.</title>
        <authorList>
            <person name="France M.T."/>
            <person name="Rutt L."/>
            <person name="Narina S."/>
            <person name="Arbaugh S."/>
            <person name="Humphrys M.S."/>
            <person name="Ma B."/>
            <person name="Hayward M.R."/>
            <person name="Relman D."/>
            <person name="Kwon D.S."/>
            <person name="Ravel J."/>
        </authorList>
    </citation>
    <scope>NUCLEOTIDE SEQUENCE [LARGE SCALE GENOMIC DNA]</scope>
    <source>
        <strain evidence="8 9">C0210C1</strain>
    </source>
</reference>
<organism evidence="8 9">
    <name type="scientific">Lactobacillus iners</name>
    <dbReference type="NCBI Taxonomy" id="147802"/>
    <lineage>
        <taxon>Bacteria</taxon>
        <taxon>Bacillati</taxon>
        <taxon>Bacillota</taxon>
        <taxon>Bacilli</taxon>
        <taxon>Lactobacillales</taxon>
        <taxon>Lactobacillaceae</taxon>
        <taxon>Lactobacillus</taxon>
    </lineage>
</organism>
<evidence type="ECO:0000256" key="7">
    <source>
        <dbReference type="SAM" id="Phobius"/>
    </source>
</evidence>
<dbReference type="AlphaFoldDB" id="A0A6G7B9M0"/>
<proteinExistence type="inferred from homology"/>
<sequence>MKNQRNIIVTVVAVLLIIVGFFTLNRKGNSSEKNVTIGVVSQSKQDEAIWKIIRKDIKDKYGINVKIKNFTDYTQPNKALQNGDIDLNAFQHQAFLDAWNKANKGTIVSIGKTFIAPIRLYSNKYKSIKKLPKGATISLPNDATNESRALFVLKNAGLITFKKNCSKLATIKDIATNKKQFKLKEIGAEQTARTLSDVDAAFVNNNYAIASGLKTNSAIYTEPVNKDSKQWINIICSTRKNKNNPLFKKIIKVYQTNKVKQLYKKYYGNTQIPAWDIKL</sequence>